<evidence type="ECO:0000256" key="2">
    <source>
        <dbReference type="ARBA" id="ARBA00022679"/>
    </source>
</evidence>
<dbReference type="InterPro" id="IPR029028">
    <property type="entry name" value="Alpha/beta_knot_MTases"/>
</dbReference>
<evidence type="ECO:0000313" key="5">
    <source>
        <dbReference type="EMBL" id="SDU03600.1"/>
    </source>
</evidence>
<dbReference type="GO" id="GO:0032259">
    <property type="term" value="P:methylation"/>
    <property type="evidence" value="ECO:0007669"/>
    <property type="project" value="UniProtKB-KW"/>
</dbReference>
<dbReference type="InterPro" id="IPR029026">
    <property type="entry name" value="tRNA_m1G_MTases_N"/>
</dbReference>
<evidence type="ECO:0000313" key="6">
    <source>
        <dbReference type="Proteomes" id="UP000198976"/>
    </source>
</evidence>
<dbReference type="GO" id="GO:0008168">
    <property type="term" value="F:methyltransferase activity"/>
    <property type="evidence" value="ECO:0007669"/>
    <property type="project" value="UniProtKB-KW"/>
</dbReference>
<dbReference type="PANTHER" id="PTHR46429">
    <property type="entry name" value="23S RRNA (GUANOSINE-2'-O-)-METHYLTRANSFERASE RLMB"/>
    <property type="match status" value="1"/>
</dbReference>
<feature type="compositionally biased region" description="Polar residues" evidence="3">
    <location>
        <begin position="1"/>
        <end position="13"/>
    </location>
</feature>
<dbReference type="InterPro" id="IPR004441">
    <property type="entry name" value="rRNA_MeTrfase_TrmH"/>
</dbReference>
<dbReference type="Gene3D" id="3.40.1280.10">
    <property type="match status" value="1"/>
</dbReference>
<gene>
    <name evidence="5" type="ORF">SAMN04489714_1767</name>
</gene>
<proteinExistence type="predicted"/>
<dbReference type="SUPFAM" id="SSF75217">
    <property type="entry name" value="alpha/beta knot"/>
    <property type="match status" value="1"/>
</dbReference>
<protein>
    <submittedName>
        <fullName evidence="5">SpoU rRNA Methylase family protein</fullName>
    </submittedName>
</protein>
<dbReference type="Pfam" id="PF00588">
    <property type="entry name" value="SpoU_methylase"/>
    <property type="match status" value="1"/>
</dbReference>
<reference evidence="5 6" key="1">
    <citation type="submission" date="2016-10" db="EMBL/GenBank/DDBJ databases">
        <authorList>
            <person name="Varghese N."/>
            <person name="Submissions S."/>
        </authorList>
    </citation>
    <scope>NUCLEOTIDE SEQUENCE [LARGE SCALE GENOMIC DNA]</scope>
    <source>
        <strain evidence="5 6">DSM 9169</strain>
    </source>
</reference>
<dbReference type="EMBL" id="LT629792">
    <property type="protein sequence ID" value="SDU03600.1"/>
    <property type="molecule type" value="Genomic_DNA"/>
</dbReference>
<keyword evidence="6" id="KW-1185">Reference proteome</keyword>
<feature type="domain" description="tRNA/rRNA methyltransferase SpoU type" evidence="4">
    <location>
        <begin position="68"/>
        <end position="204"/>
    </location>
</feature>
<dbReference type="RefSeq" id="WP_070727675.1">
    <property type="nucleotide sequence ID" value="NZ_LT629792.1"/>
</dbReference>
<dbReference type="Proteomes" id="UP000198976">
    <property type="component" value="Chromosome I"/>
</dbReference>
<evidence type="ECO:0000259" key="4">
    <source>
        <dbReference type="Pfam" id="PF00588"/>
    </source>
</evidence>
<accession>A0ABY0VAI8</accession>
<feature type="region of interest" description="Disordered" evidence="3">
    <location>
        <begin position="1"/>
        <end position="40"/>
    </location>
</feature>
<dbReference type="InterPro" id="IPR001537">
    <property type="entry name" value="SpoU_MeTrfase"/>
</dbReference>
<evidence type="ECO:0000256" key="3">
    <source>
        <dbReference type="SAM" id="MobiDB-lite"/>
    </source>
</evidence>
<organism evidence="5 6">
    <name type="scientific">Schaalia radingae</name>
    <dbReference type="NCBI Taxonomy" id="131110"/>
    <lineage>
        <taxon>Bacteria</taxon>
        <taxon>Bacillati</taxon>
        <taxon>Actinomycetota</taxon>
        <taxon>Actinomycetes</taxon>
        <taxon>Actinomycetales</taxon>
        <taxon>Actinomycetaceae</taxon>
        <taxon>Schaalia</taxon>
    </lineage>
</organism>
<dbReference type="PANTHER" id="PTHR46429:SF1">
    <property type="entry name" value="23S RRNA (GUANOSINE-2'-O-)-METHYLTRANSFERASE RLMB"/>
    <property type="match status" value="1"/>
</dbReference>
<evidence type="ECO:0000256" key="1">
    <source>
        <dbReference type="ARBA" id="ARBA00022603"/>
    </source>
</evidence>
<keyword evidence="1 5" id="KW-0489">Methyltransferase</keyword>
<name>A0ABY0VAI8_9ACTO</name>
<sequence>MEDTNRSTASNAPTGVGPWPGGSNSWPDDERLDPDLLANGDTRNVEDQYRYWTMDAIRADMAQRSTGLHVAIENVEHDFNIGSIVRTANALGARRVWIVGRKRWNRRGAMVTDRYLDVAHVDDCQALARQCVEQGITLIGIDNVEGSRPLEGAVIPERACLVFGAERGGLSEAMRRACSQILHITQYGSTRSMNVGHAAAIAMWAWVVQTKATS</sequence>
<keyword evidence="2" id="KW-0808">Transferase</keyword>